<sequence length="573" mass="65043">MKKVFLIITLLWLILSISVVSAQNFNVPQIPQNIPKISVKLTTPVVLDAKSSKIIIIKKPPITFKPFDYTFFKIQKSQIITLSNGKKITSEDFLKEINEIEKTLNSYGYSLRDPEEEILIQRIVIPKQNFEIQRKIFKEIVPYTPETKEEPPKEFKNLNWERIWELPLGNEDFNVKVGTGLKLIGEEKKVNSNAFAYATVGLLGKSAELIKVETDIGAGENNTSQKGYTRVYILGEKKIEESFKTNVKYRDKSEYNVDWSFPITCPVGPFNVSGSFGLRGKIGVELGAVLDPLYCSGFINPYVDTSAYAEIGLNYKVASAGVGGELTLLKDKLNINGNLNLVLQNPVYNSYFQISAKGENELNALSGNLYFFVQIDYLVGKKKFKAEIYEWDGFKYSTKLFEYNSKEPAYKDKELWLSIKEIRGLTPYSARNEDLKIKSNSFRVIIDVGAQTYSKEFIDLDKNGILSSRDSIWNIKIPLSSQNPQIPIKITVQQIYSLGELKNLTATLDLSKDQRKEIDLFVDINSNTFTGTINGKIDEEKIAIGDTNYWGERYHQLRFILSSSLKFQPAPAK</sequence>
<accession>A0A7C3MJH3</accession>
<feature type="chain" id="PRO_5027870930" evidence="1">
    <location>
        <begin position="23"/>
        <end position="573"/>
    </location>
</feature>
<name>A0A7C3MJH3_DICTH</name>
<keyword evidence="1" id="KW-0732">Signal</keyword>
<dbReference type="AlphaFoldDB" id="A0A7C3MJH3"/>
<evidence type="ECO:0000313" key="2">
    <source>
        <dbReference type="EMBL" id="HFX13227.1"/>
    </source>
</evidence>
<organism evidence="2">
    <name type="scientific">Dictyoglomus thermophilum</name>
    <dbReference type="NCBI Taxonomy" id="14"/>
    <lineage>
        <taxon>Bacteria</taxon>
        <taxon>Pseudomonadati</taxon>
        <taxon>Dictyoglomota</taxon>
        <taxon>Dictyoglomia</taxon>
        <taxon>Dictyoglomales</taxon>
        <taxon>Dictyoglomaceae</taxon>
        <taxon>Dictyoglomus</taxon>
    </lineage>
</organism>
<dbReference type="EMBL" id="DTIN01000012">
    <property type="protein sequence ID" value="HFX13227.1"/>
    <property type="molecule type" value="Genomic_DNA"/>
</dbReference>
<comment type="caution">
    <text evidence="2">The sequence shown here is derived from an EMBL/GenBank/DDBJ whole genome shotgun (WGS) entry which is preliminary data.</text>
</comment>
<reference evidence="2" key="1">
    <citation type="journal article" date="2020" name="mSystems">
        <title>Genome- and Community-Level Interaction Insights into Carbon Utilization and Element Cycling Functions of Hydrothermarchaeota in Hydrothermal Sediment.</title>
        <authorList>
            <person name="Zhou Z."/>
            <person name="Liu Y."/>
            <person name="Xu W."/>
            <person name="Pan J."/>
            <person name="Luo Z.H."/>
            <person name="Li M."/>
        </authorList>
    </citation>
    <scope>NUCLEOTIDE SEQUENCE [LARGE SCALE GENOMIC DNA]</scope>
    <source>
        <strain evidence="2">SpSt-81</strain>
    </source>
</reference>
<evidence type="ECO:0000256" key="1">
    <source>
        <dbReference type="SAM" id="SignalP"/>
    </source>
</evidence>
<feature type="signal peptide" evidence="1">
    <location>
        <begin position="1"/>
        <end position="22"/>
    </location>
</feature>
<gene>
    <name evidence="2" type="ORF">ENW00_03585</name>
</gene>
<proteinExistence type="predicted"/>
<protein>
    <submittedName>
        <fullName evidence="2">Uncharacterized protein</fullName>
    </submittedName>
</protein>